<organism evidence="2 3">
    <name type="scientific">Zemynaea arenosa</name>
    <dbReference type="NCBI Taxonomy" id="2561931"/>
    <lineage>
        <taxon>Bacteria</taxon>
        <taxon>Pseudomonadati</taxon>
        <taxon>Pseudomonadota</taxon>
        <taxon>Betaproteobacteria</taxon>
        <taxon>Burkholderiales</taxon>
        <taxon>Oxalobacteraceae</taxon>
        <taxon>Telluria group</taxon>
        <taxon>Zemynaea</taxon>
    </lineage>
</organism>
<reference evidence="2 3" key="1">
    <citation type="submission" date="2019-03" db="EMBL/GenBank/DDBJ databases">
        <title>Draft Genome Sequence of Massilia arenosa sp. nov., a Novel Massilia Species Isolated from a Sandy-loam Maize Soil.</title>
        <authorList>
            <person name="Raths R."/>
            <person name="Peta V."/>
            <person name="Bucking H."/>
        </authorList>
    </citation>
    <scope>NUCLEOTIDE SEQUENCE [LARGE SCALE GENOMIC DNA]</scope>
    <source>
        <strain evidence="2 3">MC02</strain>
    </source>
</reference>
<feature type="transmembrane region" description="Helical" evidence="1">
    <location>
        <begin position="214"/>
        <end position="232"/>
    </location>
</feature>
<evidence type="ECO:0000313" key="2">
    <source>
        <dbReference type="EMBL" id="TFW13357.1"/>
    </source>
</evidence>
<keyword evidence="1" id="KW-0812">Transmembrane</keyword>
<keyword evidence="1" id="KW-0472">Membrane</keyword>
<feature type="transmembrane region" description="Helical" evidence="1">
    <location>
        <begin position="125"/>
        <end position="148"/>
    </location>
</feature>
<protein>
    <submittedName>
        <fullName evidence="2">Transporter</fullName>
    </submittedName>
</protein>
<name>A0A4Y9RVN7_9BURK</name>
<sequence>MSAPMLQSLGYASIPALAVLVGTAVAMWRVPGDAVRSGIQHLAAGVVFCVLATELLPDLVHRHMPWVTLLGFSLGVVVLLTLKFLQPEDALQASNGAMLAAVGVDVFLDGLLIGLSFAAGQVQSMLLTVGLTLELGFLGVAIATTLAANRTAGGRIITTAVLLGVVLVVGAGLGAWALTVLRPSVIDGLLAVGVAALLYLVTEELLVEAHEVKDTPLQTGMFFFGFIALWTFEMLI</sequence>
<feature type="transmembrane region" description="Helical" evidence="1">
    <location>
        <begin position="184"/>
        <end position="202"/>
    </location>
</feature>
<dbReference type="AlphaFoldDB" id="A0A4Y9RVN7"/>
<dbReference type="EMBL" id="SPVF01000252">
    <property type="protein sequence ID" value="TFW13357.1"/>
    <property type="molecule type" value="Genomic_DNA"/>
</dbReference>
<keyword evidence="3" id="KW-1185">Reference proteome</keyword>
<comment type="caution">
    <text evidence="2">The sequence shown here is derived from an EMBL/GenBank/DDBJ whole genome shotgun (WGS) entry which is preliminary data.</text>
</comment>
<feature type="transmembrane region" description="Helical" evidence="1">
    <location>
        <begin position="97"/>
        <end position="119"/>
    </location>
</feature>
<evidence type="ECO:0000256" key="1">
    <source>
        <dbReference type="SAM" id="Phobius"/>
    </source>
</evidence>
<proteinExistence type="predicted"/>
<feature type="transmembrane region" description="Helical" evidence="1">
    <location>
        <begin position="42"/>
        <end position="60"/>
    </location>
</feature>
<keyword evidence="1" id="KW-1133">Transmembrane helix</keyword>
<accession>A0A4Y9RVN7</accession>
<evidence type="ECO:0000313" key="3">
    <source>
        <dbReference type="Proteomes" id="UP000298438"/>
    </source>
</evidence>
<dbReference type="OrthoDB" id="8539650at2"/>
<feature type="transmembrane region" description="Helical" evidence="1">
    <location>
        <begin position="160"/>
        <end position="178"/>
    </location>
</feature>
<feature type="transmembrane region" description="Helical" evidence="1">
    <location>
        <begin position="12"/>
        <end position="30"/>
    </location>
</feature>
<feature type="transmembrane region" description="Helical" evidence="1">
    <location>
        <begin position="66"/>
        <end position="85"/>
    </location>
</feature>
<gene>
    <name evidence="2" type="ORF">E4L96_19870</name>
</gene>
<dbReference type="Proteomes" id="UP000298438">
    <property type="component" value="Unassembled WGS sequence"/>
</dbReference>